<evidence type="ECO:0000259" key="2">
    <source>
        <dbReference type="PROSITE" id="PS50041"/>
    </source>
</evidence>
<protein>
    <recommendedName>
        <fullName evidence="2">C-type lectin domain-containing protein</fullName>
    </recommendedName>
</protein>
<dbReference type="AlphaFoldDB" id="A0A5N5J7B6"/>
<name>A0A5N5J7B6_PANHP</name>
<dbReference type="InterPro" id="IPR001304">
    <property type="entry name" value="C-type_lectin-like"/>
</dbReference>
<dbReference type="OrthoDB" id="6369810at2759"/>
<dbReference type="PANTHER" id="PTHR45784:SF3">
    <property type="entry name" value="C-TYPE LECTIN DOMAIN FAMILY 4 MEMBER K-LIKE-RELATED"/>
    <property type="match status" value="1"/>
</dbReference>
<evidence type="ECO:0000256" key="1">
    <source>
        <dbReference type="SAM" id="Phobius"/>
    </source>
</evidence>
<comment type="caution">
    <text evidence="3">The sequence shown here is derived from an EMBL/GenBank/DDBJ whole genome shotgun (WGS) entry which is preliminary data.</text>
</comment>
<dbReference type="Gene3D" id="3.10.100.10">
    <property type="entry name" value="Mannose-Binding Protein A, subunit A"/>
    <property type="match status" value="2"/>
</dbReference>
<dbReference type="SMART" id="SM00034">
    <property type="entry name" value="CLECT"/>
    <property type="match status" value="2"/>
</dbReference>
<proteinExistence type="predicted"/>
<dbReference type="PROSITE" id="PS50041">
    <property type="entry name" value="C_TYPE_LECTIN_2"/>
    <property type="match status" value="2"/>
</dbReference>
<dbReference type="PANTHER" id="PTHR45784">
    <property type="entry name" value="C-TYPE LECTIN DOMAIN FAMILY 20 MEMBER A-RELATED"/>
    <property type="match status" value="1"/>
</dbReference>
<keyword evidence="1" id="KW-1133">Transmembrane helix</keyword>
<dbReference type="InterPro" id="IPR016186">
    <property type="entry name" value="C-type_lectin-like/link_sf"/>
</dbReference>
<sequence>MAASHTGQAGEFQHMMEQHLFILLFFTGVVPLVQSVSRKYYLIHQEKTWSEAQAYCQAEHTDLAIIASNDDMVQLQNEIQSEQFSSIAWIGLYNDINSWRWSLGNEPLGSMRTWYPEQPDNYYARDECAVISLSGWFDELCTYLFPIVCFDDTQTGNQSYIYISNTFTWHEAQAYCRTHHTDLASARDETENSVIMGLTPDWTWFGLFRDSWKWIDQTNFSTISWMPGEPDNALWNENCGYFYNDQVSDAQCSAIMPFFCYSVITGQQQILRVKVRSNQDVNDPAVKVAILEQIKQKLKDHGMAENITLKWREQPDGKVFHKEIENNTT</sequence>
<reference evidence="3 4" key="1">
    <citation type="submission" date="2019-06" db="EMBL/GenBank/DDBJ databases">
        <title>A chromosome-scale genome assembly of the striped catfish, Pangasianodon hypophthalmus.</title>
        <authorList>
            <person name="Wen M."/>
            <person name="Zahm M."/>
            <person name="Roques C."/>
            <person name="Cabau C."/>
            <person name="Klopp C."/>
            <person name="Donnadieu C."/>
            <person name="Jouanno E."/>
            <person name="Avarre J.-C."/>
            <person name="Campet M."/>
            <person name="Ha T.T.T."/>
            <person name="Dugue R."/>
            <person name="Lampietro C."/>
            <person name="Louis A."/>
            <person name="Herpin A."/>
            <person name="Echchiki A."/>
            <person name="Berthelot C."/>
            <person name="Parey E."/>
            <person name="Roest-Crollius H."/>
            <person name="Braasch I."/>
            <person name="Postlethwait J."/>
            <person name="Bobe J."/>
            <person name="Montfort J."/>
            <person name="Bouchez O."/>
            <person name="Begum T."/>
            <person name="Schartl M."/>
            <person name="Guiguen Y."/>
        </authorList>
    </citation>
    <scope>NUCLEOTIDE SEQUENCE [LARGE SCALE GENOMIC DNA]</scope>
    <source>
        <strain evidence="3 4">Indonesia</strain>
        <tissue evidence="3">Blood</tissue>
    </source>
</reference>
<organism evidence="3 4">
    <name type="scientific">Pangasianodon hypophthalmus</name>
    <name type="common">Striped catfish</name>
    <name type="synonym">Helicophagus hypophthalmus</name>
    <dbReference type="NCBI Taxonomy" id="310915"/>
    <lineage>
        <taxon>Eukaryota</taxon>
        <taxon>Metazoa</taxon>
        <taxon>Chordata</taxon>
        <taxon>Craniata</taxon>
        <taxon>Vertebrata</taxon>
        <taxon>Euteleostomi</taxon>
        <taxon>Actinopterygii</taxon>
        <taxon>Neopterygii</taxon>
        <taxon>Teleostei</taxon>
        <taxon>Ostariophysi</taxon>
        <taxon>Siluriformes</taxon>
        <taxon>Pangasiidae</taxon>
        <taxon>Pangasianodon</taxon>
    </lineage>
</organism>
<keyword evidence="1" id="KW-0472">Membrane</keyword>
<dbReference type="Proteomes" id="UP000327468">
    <property type="component" value="Unassembled WGS sequence"/>
</dbReference>
<accession>A0A5N5J7B6</accession>
<dbReference type="EMBL" id="VFJC01000040">
    <property type="protein sequence ID" value="KAB5515061.1"/>
    <property type="molecule type" value="Genomic_DNA"/>
</dbReference>
<feature type="domain" description="C-type lectin" evidence="2">
    <location>
        <begin position="40"/>
        <end position="150"/>
    </location>
</feature>
<dbReference type="SUPFAM" id="SSF56436">
    <property type="entry name" value="C-type lectin-like"/>
    <property type="match status" value="2"/>
</dbReference>
<dbReference type="Pfam" id="PF00059">
    <property type="entry name" value="Lectin_C"/>
    <property type="match status" value="2"/>
</dbReference>
<feature type="domain" description="C-type lectin" evidence="2">
    <location>
        <begin position="155"/>
        <end position="261"/>
    </location>
</feature>
<evidence type="ECO:0000313" key="3">
    <source>
        <dbReference type="EMBL" id="KAB5515061.1"/>
    </source>
</evidence>
<keyword evidence="1" id="KW-0812">Transmembrane</keyword>
<evidence type="ECO:0000313" key="4">
    <source>
        <dbReference type="Proteomes" id="UP000327468"/>
    </source>
</evidence>
<gene>
    <name evidence="3" type="ORF">PHYPO_G00250730</name>
</gene>
<feature type="transmembrane region" description="Helical" evidence="1">
    <location>
        <begin position="20"/>
        <end position="37"/>
    </location>
</feature>
<keyword evidence="4" id="KW-1185">Reference proteome</keyword>
<dbReference type="InterPro" id="IPR016187">
    <property type="entry name" value="CTDL_fold"/>
</dbReference>